<evidence type="ECO:0000313" key="2">
    <source>
        <dbReference type="EMBL" id="CBH15893.1"/>
    </source>
</evidence>
<dbReference type="EMBL" id="FN554973">
    <property type="protein sequence ID" value="CBH15893.1"/>
    <property type="molecule type" value="Genomic_DNA"/>
</dbReference>
<accession>D0A3P9</accession>
<evidence type="ECO:0000256" key="1">
    <source>
        <dbReference type="SAM" id="MobiDB-lite"/>
    </source>
</evidence>
<feature type="compositionally biased region" description="Gly residues" evidence="1">
    <location>
        <begin position="68"/>
        <end position="77"/>
    </location>
</feature>
<organism evidence="2 3">
    <name type="scientific">Trypanosoma brucei gambiense (strain MHOM/CI/86/DAL972)</name>
    <dbReference type="NCBI Taxonomy" id="679716"/>
    <lineage>
        <taxon>Eukaryota</taxon>
        <taxon>Discoba</taxon>
        <taxon>Euglenozoa</taxon>
        <taxon>Kinetoplastea</taxon>
        <taxon>Metakinetoplastina</taxon>
        <taxon>Trypanosomatida</taxon>
        <taxon>Trypanosomatidae</taxon>
        <taxon>Trypanosoma</taxon>
    </lineage>
</organism>
<proteinExistence type="predicted"/>
<evidence type="ECO:0000313" key="3">
    <source>
        <dbReference type="Proteomes" id="UP000002316"/>
    </source>
</evidence>
<sequence length="102" mass="11052">MGFPCRSPVPINCVFVCVCLEQRTINNSSVLGAVAKQCTTRNINQHISRLTKKKKSNERREPRRKPGSNGGAAAGGGVIKASTSMRFISTLSPSPFFLENIS</sequence>
<feature type="region of interest" description="Disordered" evidence="1">
    <location>
        <begin position="45"/>
        <end position="77"/>
    </location>
</feature>
<feature type="compositionally biased region" description="Basic residues" evidence="1">
    <location>
        <begin position="49"/>
        <end position="66"/>
    </location>
</feature>
<gene>
    <name evidence="2" type="ORF">TbgDal_X9840</name>
</gene>
<name>D0A3P9_TRYB9</name>
<protein>
    <submittedName>
        <fullName evidence="2">Uncharacterized protein</fullName>
    </submittedName>
</protein>
<dbReference type="RefSeq" id="XP_011778157.1">
    <property type="nucleotide sequence ID" value="XM_011779855.1"/>
</dbReference>
<dbReference type="Proteomes" id="UP000002316">
    <property type="component" value="Chromosome 10"/>
</dbReference>
<dbReference type="AlphaFoldDB" id="D0A3P9"/>
<dbReference type="GeneID" id="23866114"/>
<reference evidence="3" key="1">
    <citation type="journal article" date="2010" name="PLoS Negl. Trop. Dis.">
        <title>The genome sequence of Trypanosoma brucei gambiense, causative agent of chronic human african trypanosomiasis.</title>
        <authorList>
            <person name="Jackson A.P."/>
            <person name="Sanders M."/>
            <person name="Berry A."/>
            <person name="McQuillan J."/>
            <person name="Aslett M.A."/>
            <person name="Quail M.A."/>
            <person name="Chukualim B."/>
            <person name="Capewell P."/>
            <person name="MacLeod A."/>
            <person name="Melville S.E."/>
            <person name="Gibson W."/>
            <person name="Barry J.D."/>
            <person name="Berriman M."/>
            <person name="Hertz-Fowler C."/>
        </authorList>
    </citation>
    <scope>NUCLEOTIDE SEQUENCE [LARGE SCALE GENOMIC DNA]</scope>
    <source>
        <strain evidence="3">MHOM/CI/86/DAL972</strain>
    </source>
</reference>
<dbReference type="KEGG" id="tbg:TbgDal_X9840"/>